<evidence type="ECO:0000313" key="6">
    <source>
        <dbReference type="Proteomes" id="UP000091820"/>
    </source>
</evidence>
<evidence type="ECO:0000313" key="5">
    <source>
        <dbReference type="EnsemblMetazoa" id="GBRI004572-PA"/>
    </source>
</evidence>
<dbReference type="InterPro" id="IPR010793">
    <property type="entry name" value="Ribosomal_mL37/mL65"/>
</dbReference>
<evidence type="ECO:0000256" key="3">
    <source>
        <dbReference type="ARBA" id="ARBA00023128"/>
    </source>
</evidence>
<dbReference type="PANTHER" id="PTHR13014">
    <property type="entry name" value="MITOCHONDRIAL 28S RIBOSOMAL PROTEIN S30/P52 PRO-APOTOTIC PROTEIN"/>
    <property type="match status" value="1"/>
</dbReference>
<evidence type="ECO:0000256" key="2">
    <source>
        <dbReference type="ARBA" id="ARBA00022980"/>
    </source>
</evidence>
<organism evidence="5 6">
    <name type="scientific">Glossina brevipalpis</name>
    <dbReference type="NCBI Taxonomy" id="37001"/>
    <lineage>
        <taxon>Eukaryota</taxon>
        <taxon>Metazoa</taxon>
        <taxon>Ecdysozoa</taxon>
        <taxon>Arthropoda</taxon>
        <taxon>Hexapoda</taxon>
        <taxon>Insecta</taxon>
        <taxon>Pterygota</taxon>
        <taxon>Neoptera</taxon>
        <taxon>Endopterygota</taxon>
        <taxon>Diptera</taxon>
        <taxon>Brachycera</taxon>
        <taxon>Muscomorpha</taxon>
        <taxon>Hippoboscoidea</taxon>
        <taxon>Glossinidae</taxon>
        <taxon>Glossina</taxon>
    </lineage>
</organism>
<evidence type="ECO:0000256" key="4">
    <source>
        <dbReference type="ARBA" id="ARBA00023274"/>
    </source>
</evidence>
<dbReference type="Pfam" id="PF07147">
    <property type="entry name" value="PDCD9"/>
    <property type="match status" value="1"/>
</dbReference>
<dbReference type="STRING" id="37001.A0A1A9W313"/>
<name>A0A1A9W313_9MUSC</name>
<dbReference type="AlphaFoldDB" id="A0A1A9W313"/>
<dbReference type="GO" id="GO:0005762">
    <property type="term" value="C:mitochondrial large ribosomal subunit"/>
    <property type="evidence" value="ECO:0007669"/>
    <property type="project" value="TreeGrafter"/>
</dbReference>
<keyword evidence="6" id="KW-1185">Reference proteome</keyword>
<proteinExistence type="predicted"/>
<protein>
    <submittedName>
        <fullName evidence="5">Uncharacterized protein</fullName>
    </submittedName>
</protein>
<dbReference type="PANTHER" id="PTHR13014:SF3">
    <property type="entry name" value="LARGE RIBOSOMAL SUBUNIT PROTEIN ML65"/>
    <property type="match status" value="1"/>
</dbReference>
<reference evidence="6" key="1">
    <citation type="submission" date="2014-03" db="EMBL/GenBank/DDBJ databases">
        <authorList>
            <person name="Aksoy S."/>
            <person name="Warren W."/>
            <person name="Wilson R.K."/>
        </authorList>
    </citation>
    <scope>NUCLEOTIDE SEQUENCE [LARGE SCALE GENOMIC DNA]</scope>
    <source>
        <strain evidence="6">IAEA</strain>
    </source>
</reference>
<sequence length="558" mass="65709">MFILRYKTPLRFGLFTSLCRTSTYFKRQQSQLVPQISANSDEYTDVPQYPPIHDLSFRARKKSEAQKWYEEIIKASTVEEKMIKINMPRYYGYKVIDLHDRCLPYNCLPALQHYTRTVLEKMPSKIGDEVLANQVEAIRTDVQDAIELACDCFRLKYPVSSGLDPVEREQLLSQIIVEQIHRAVINALAVDHQHLQEVEVDYNPRHEAFWAVGGIQPPRNVVKSKEGKKWQKDFSKDPIDRLMQYRSSPMLALRHRLQLAPWKGETEIVNPKLAEKLPRYELDPVTLGFSRSYRHGTNIAGYWPSNLPGFGYLSYQSRAVMKMRPDSYGVDDFNDAIHAQAIQSSFAWLLAQANYNGFNTYSELTYPMNTQTIITNGRVWSFYEYQLNTLLMHGDQINENPKVNYCRGTEELNLYESIDENGKIKGFNDLVLHHLVKFYTKIPSVQRSAAEMQPYLNVEIKRIADYMDDEKRIFLEKTYKFMVSNRPRHLEIPEIYLWEKIYKIDNKTRPLDARRRFFELNINPWRRTLDQHQKEYIPKVIRPEGPKSKKKWKATYYP</sequence>
<reference evidence="5" key="2">
    <citation type="submission" date="2020-05" db="UniProtKB">
        <authorList>
            <consortium name="EnsemblMetazoa"/>
        </authorList>
    </citation>
    <scope>IDENTIFICATION</scope>
    <source>
        <strain evidence="5">IAEA</strain>
    </source>
</reference>
<dbReference type="VEuPathDB" id="VectorBase:GBRI004572"/>
<dbReference type="Proteomes" id="UP000091820">
    <property type="component" value="Unassembled WGS sequence"/>
</dbReference>
<accession>A0A1A9W313</accession>
<keyword evidence="3" id="KW-0496">Mitochondrion</keyword>
<comment type="subcellular location">
    <subcellularLocation>
        <location evidence="1">Mitochondrion</location>
    </subcellularLocation>
</comment>
<keyword evidence="4" id="KW-0687">Ribonucleoprotein</keyword>
<dbReference type="GO" id="GO:0003735">
    <property type="term" value="F:structural constituent of ribosome"/>
    <property type="evidence" value="ECO:0007669"/>
    <property type="project" value="InterPro"/>
</dbReference>
<evidence type="ECO:0000256" key="1">
    <source>
        <dbReference type="ARBA" id="ARBA00004173"/>
    </source>
</evidence>
<dbReference type="EnsemblMetazoa" id="GBRI004572-RA">
    <property type="protein sequence ID" value="GBRI004572-PA"/>
    <property type="gene ID" value="GBRI004572"/>
</dbReference>
<keyword evidence="2" id="KW-0689">Ribosomal protein</keyword>
<dbReference type="InterPro" id="IPR039982">
    <property type="entry name" value="Ribosomal_mL65"/>
</dbReference>
<dbReference type="GO" id="GO:0006412">
    <property type="term" value="P:translation"/>
    <property type="evidence" value="ECO:0007669"/>
    <property type="project" value="InterPro"/>
</dbReference>